<keyword evidence="3" id="KW-1185">Reference proteome</keyword>
<evidence type="ECO:0000313" key="2">
    <source>
        <dbReference type="EMBL" id="CAL58887.1"/>
    </source>
</evidence>
<sequence>MKRSITKIPLLSKLVLKTGIFITPPLLISASCYSQNEKSHNITFDVENKGAKLSSDITLSNIEDHIKISKPEHITLEFLSVTQRNNSLEVEYKIINKDKSKTLPKKVLITGFKDTISNSNSAINPNPVPPINKKELEDKEDQKDKPQENTDKLKKSEENSPKDSESLPDNWEESNSESKIDRTIKETGYRLNELTAYTEDLFTVNEDADKAALAQKLDNAINSTIRSKTPGAIAIVRGLSRPKSNWGWLDGLSTNQSLKPEIKEKINTHTSAPTLGFFFNQVEKGISVWWHGDRKDKKYVLRWRLIKEDGKPGDKVYSQIIDLS</sequence>
<dbReference type="EMBL" id="CU179680">
    <property type="protein sequence ID" value="CAL58887.1"/>
    <property type="molecule type" value="Genomic_DNA"/>
</dbReference>
<reference evidence="3" key="1">
    <citation type="journal article" date="2007" name="PLoS Genet.">
        <title>Being pathogenic, plastic, and sexual while living with a nearly minimal bacterial genome.</title>
        <authorList>
            <person name="Sirand-Pugnet P."/>
            <person name="Lartigue C."/>
            <person name="Marenda M."/>
            <person name="Jacob D."/>
            <person name="Barre A."/>
            <person name="Barbe V."/>
            <person name="Schenowitz C."/>
            <person name="Mangenot S."/>
            <person name="Couloux A."/>
            <person name="Segurens B."/>
            <person name="de Daruvar A."/>
            <person name="Blanchard A."/>
            <person name="Citti C."/>
        </authorList>
    </citation>
    <scope>NUCLEOTIDE SEQUENCE [LARGE SCALE GENOMIC DNA]</scope>
    <source>
        <strain evidence="3">PG2</strain>
    </source>
</reference>
<organism evidence="2 3">
    <name type="scientific">Mycoplasmopsis agalactiae (strain NCTC 10123 / CIP 59.7 / PG2)</name>
    <name type="common">Mycoplasma agalactiae</name>
    <dbReference type="NCBI Taxonomy" id="347257"/>
    <lineage>
        <taxon>Bacteria</taxon>
        <taxon>Bacillati</taxon>
        <taxon>Mycoplasmatota</taxon>
        <taxon>Mycoplasmoidales</taxon>
        <taxon>Metamycoplasmataceae</taxon>
        <taxon>Mycoplasmopsis</taxon>
    </lineage>
</organism>
<feature type="region of interest" description="Disordered" evidence="1">
    <location>
        <begin position="118"/>
        <end position="179"/>
    </location>
</feature>
<evidence type="ECO:0008006" key="4">
    <source>
        <dbReference type="Google" id="ProtNLM"/>
    </source>
</evidence>
<evidence type="ECO:0000256" key="1">
    <source>
        <dbReference type="SAM" id="MobiDB-lite"/>
    </source>
</evidence>
<feature type="compositionally biased region" description="Basic and acidic residues" evidence="1">
    <location>
        <begin position="132"/>
        <end position="165"/>
    </location>
</feature>
<name>A5IXX8_MYCAP</name>
<dbReference type="STRING" id="347257.MAG1890"/>
<protein>
    <recommendedName>
        <fullName evidence="4">Lipoprotein</fullName>
    </recommendedName>
</protein>
<evidence type="ECO:0000313" key="3">
    <source>
        <dbReference type="Proteomes" id="UP000007065"/>
    </source>
</evidence>
<dbReference type="PROSITE" id="PS51257">
    <property type="entry name" value="PROKAR_LIPOPROTEIN"/>
    <property type="match status" value="1"/>
</dbReference>
<gene>
    <name evidence="2" type="ordered locus">MAG1890</name>
</gene>
<accession>A5IXX8</accession>
<dbReference type="HOGENOM" id="CLU_063020_0_0_14"/>
<dbReference type="KEGG" id="maa:MAG1890"/>
<dbReference type="NCBIfam" id="NF045970">
    <property type="entry name" value="MAG1890_fam_LP"/>
    <property type="match status" value="1"/>
</dbReference>
<proteinExistence type="predicted"/>
<dbReference type="GeneID" id="93357949"/>
<dbReference type="AlphaFoldDB" id="A5IXX8"/>
<dbReference type="RefSeq" id="WP_011949368.1">
    <property type="nucleotide sequence ID" value="NC_009497.1"/>
</dbReference>
<dbReference type="Proteomes" id="UP000007065">
    <property type="component" value="Chromosome"/>
</dbReference>